<dbReference type="AlphaFoldDB" id="A0A7I7JRK8"/>
<sequence length="144" mass="15233">MSALKVAEPVFPAPRIDSVPTSDTWESHTARSVTRWGRAGAVISVNGELDAANAGELAEHVHHCATSCQWLVLDLSDLEFIGTAGFSALRDIVDRCADTVTYCTTVPGPAVTRLLRICDPANALPTTSSVAEALAAVPGLRRVH</sequence>
<proteinExistence type="predicted"/>
<dbReference type="Pfam" id="PF01740">
    <property type="entry name" value="STAS"/>
    <property type="match status" value="1"/>
</dbReference>
<feature type="domain" description="STAS" evidence="1">
    <location>
        <begin position="42"/>
        <end position="137"/>
    </location>
</feature>
<name>A0A7I7JRK8_9MYCO</name>
<dbReference type="CDD" id="cd07043">
    <property type="entry name" value="STAS_anti-anti-sigma_factors"/>
    <property type="match status" value="1"/>
</dbReference>
<reference evidence="2 3" key="1">
    <citation type="journal article" date="2019" name="Emerg. Microbes Infect.">
        <title>Comprehensive subspecies identification of 175 nontuberculous mycobacteria species based on 7547 genomic profiles.</title>
        <authorList>
            <person name="Matsumoto Y."/>
            <person name="Kinjo T."/>
            <person name="Motooka D."/>
            <person name="Nabeya D."/>
            <person name="Jung N."/>
            <person name="Uechi K."/>
            <person name="Horii T."/>
            <person name="Iida T."/>
            <person name="Fujita J."/>
            <person name="Nakamura S."/>
        </authorList>
    </citation>
    <scope>NUCLEOTIDE SEQUENCE [LARGE SCALE GENOMIC DNA]</scope>
    <source>
        <strain evidence="2 3">JCM 6391</strain>
    </source>
</reference>
<dbReference type="SUPFAM" id="SSF52091">
    <property type="entry name" value="SpoIIaa-like"/>
    <property type="match status" value="1"/>
</dbReference>
<evidence type="ECO:0000313" key="2">
    <source>
        <dbReference type="EMBL" id="BBX13904.1"/>
    </source>
</evidence>
<keyword evidence="3" id="KW-1185">Reference proteome</keyword>
<dbReference type="EMBL" id="AP022562">
    <property type="protein sequence ID" value="BBX13904.1"/>
    <property type="molecule type" value="Genomic_DNA"/>
</dbReference>
<dbReference type="KEGG" id="mnm:MNVM_29850"/>
<dbReference type="Gene3D" id="3.30.750.24">
    <property type="entry name" value="STAS domain"/>
    <property type="match status" value="1"/>
</dbReference>
<dbReference type="InterPro" id="IPR002645">
    <property type="entry name" value="STAS_dom"/>
</dbReference>
<dbReference type="InterPro" id="IPR036513">
    <property type="entry name" value="STAS_dom_sf"/>
</dbReference>
<evidence type="ECO:0000259" key="1">
    <source>
        <dbReference type="PROSITE" id="PS50801"/>
    </source>
</evidence>
<dbReference type="PROSITE" id="PS50801">
    <property type="entry name" value="STAS"/>
    <property type="match status" value="1"/>
</dbReference>
<organism evidence="2 3">
    <name type="scientific">Mycobacterium novum</name>
    <dbReference type="NCBI Taxonomy" id="2492438"/>
    <lineage>
        <taxon>Bacteria</taxon>
        <taxon>Bacillati</taxon>
        <taxon>Actinomycetota</taxon>
        <taxon>Actinomycetes</taxon>
        <taxon>Mycobacteriales</taxon>
        <taxon>Mycobacteriaceae</taxon>
        <taxon>Mycobacterium</taxon>
    </lineage>
</organism>
<dbReference type="Proteomes" id="UP000466997">
    <property type="component" value="Chromosome"/>
</dbReference>
<accession>A0A7I7JRK8</accession>
<gene>
    <name evidence="2" type="ORF">MNVM_29850</name>
</gene>
<evidence type="ECO:0000313" key="3">
    <source>
        <dbReference type="Proteomes" id="UP000466997"/>
    </source>
</evidence>
<protein>
    <recommendedName>
        <fullName evidence="1">STAS domain-containing protein</fullName>
    </recommendedName>
</protein>
<dbReference type="RefSeq" id="WP_193465212.1">
    <property type="nucleotide sequence ID" value="NZ_AP022562.1"/>
</dbReference>